<sequence length="62" mass="6994">MIESITSRVIINQLSKWPKALVNSIGDIMISTLLIQINLLKLSSTYHNLIKSDLEYSKSNFG</sequence>
<evidence type="ECO:0000256" key="1">
    <source>
        <dbReference type="SAM" id="Phobius"/>
    </source>
</evidence>
<keyword evidence="1" id="KW-0812">Transmembrane</keyword>
<feature type="transmembrane region" description="Helical" evidence="1">
    <location>
        <begin position="20"/>
        <end position="39"/>
    </location>
</feature>
<dbReference type="EMBL" id="QKYT01001993">
    <property type="protein sequence ID" value="RIA78832.1"/>
    <property type="molecule type" value="Genomic_DNA"/>
</dbReference>
<name>A0A397RZW7_9GLOM</name>
<dbReference type="Proteomes" id="UP000265703">
    <property type="component" value="Unassembled WGS sequence"/>
</dbReference>
<keyword evidence="1" id="KW-1133">Transmembrane helix</keyword>
<organism evidence="2 3">
    <name type="scientific">Glomus cerebriforme</name>
    <dbReference type="NCBI Taxonomy" id="658196"/>
    <lineage>
        <taxon>Eukaryota</taxon>
        <taxon>Fungi</taxon>
        <taxon>Fungi incertae sedis</taxon>
        <taxon>Mucoromycota</taxon>
        <taxon>Glomeromycotina</taxon>
        <taxon>Glomeromycetes</taxon>
        <taxon>Glomerales</taxon>
        <taxon>Glomeraceae</taxon>
        <taxon>Glomus</taxon>
    </lineage>
</organism>
<proteinExistence type="predicted"/>
<protein>
    <submittedName>
        <fullName evidence="2">Uncharacterized protein</fullName>
    </submittedName>
</protein>
<gene>
    <name evidence="2" type="ORF">C1645_842246</name>
</gene>
<accession>A0A397RZW7</accession>
<reference evidence="2 3" key="1">
    <citation type="submission" date="2018-06" db="EMBL/GenBank/DDBJ databases">
        <title>Comparative genomics reveals the genomic features of Rhizophagus irregularis, R. cerebriforme, R. diaphanum and Gigaspora rosea, and their symbiotic lifestyle signature.</title>
        <authorList>
            <person name="Morin E."/>
            <person name="San Clemente H."/>
            <person name="Chen E.C.H."/>
            <person name="De La Providencia I."/>
            <person name="Hainaut M."/>
            <person name="Kuo A."/>
            <person name="Kohler A."/>
            <person name="Murat C."/>
            <person name="Tang N."/>
            <person name="Roy S."/>
            <person name="Loubradou J."/>
            <person name="Henrissat B."/>
            <person name="Grigoriev I.V."/>
            <person name="Corradi N."/>
            <person name="Roux C."/>
            <person name="Martin F.M."/>
        </authorList>
    </citation>
    <scope>NUCLEOTIDE SEQUENCE [LARGE SCALE GENOMIC DNA]</scope>
    <source>
        <strain evidence="2 3">DAOM 227022</strain>
    </source>
</reference>
<comment type="caution">
    <text evidence="2">The sequence shown here is derived from an EMBL/GenBank/DDBJ whole genome shotgun (WGS) entry which is preliminary data.</text>
</comment>
<keyword evidence="1" id="KW-0472">Membrane</keyword>
<evidence type="ECO:0000313" key="2">
    <source>
        <dbReference type="EMBL" id="RIA78832.1"/>
    </source>
</evidence>
<dbReference type="AlphaFoldDB" id="A0A397RZW7"/>
<evidence type="ECO:0000313" key="3">
    <source>
        <dbReference type="Proteomes" id="UP000265703"/>
    </source>
</evidence>
<keyword evidence="3" id="KW-1185">Reference proteome</keyword>